<evidence type="ECO:0000313" key="5">
    <source>
        <dbReference type="Proteomes" id="UP001304243"/>
    </source>
</evidence>
<dbReference type="GO" id="GO:0005737">
    <property type="term" value="C:cytoplasm"/>
    <property type="evidence" value="ECO:0007669"/>
    <property type="project" value="UniProtKB-SubCell"/>
</dbReference>
<evidence type="ECO:0000256" key="3">
    <source>
        <dbReference type="ARBA" id="ARBA00061308"/>
    </source>
</evidence>
<organism evidence="4 5">
    <name type="scientific">Mucor velutinosus</name>
    <dbReference type="NCBI Taxonomy" id="708070"/>
    <lineage>
        <taxon>Eukaryota</taxon>
        <taxon>Fungi</taxon>
        <taxon>Fungi incertae sedis</taxon>
        <taxon>Mucoromycota</taxon>
        <taxon>Mucoromycotina</taxon>
        <taxon>Mucoromycetes</taxon>
        <taxon>Mucorales</taxon>
        <taxon>Mucorineae</taxon>
        <taxon>Mucoraceae</taxon>
        <taxon>Mucor</taxon>
    </lineage>
</organism>
<dbReference type="InterPro" id="IPR011989">
    <property type="entry name" value="ARM-like"/>
</dbReference>
<dbReference type="Proteomes" id="UP001304243">
    <property type="component" value="Unassembled WGS sequence"/>
</dbReference>
<accession>A0AAN7HLF6</accession>
<keyword evidence="2" id="KW-0963">Cytoplasm</keyword>
<sequence>MDLQRAASMIRALPYMSKTIVDDTLYEKVLSFLISVLSTHSIQAIVELNKQCQIFQQIKEACLLVDEQDYRVTTLCLRFLGQLIHYGKDELFQELESDYTDVLAMITAGIKSNEAALRCACIETCRLFLRCDSGYTWLLSNDKATSFIPFALLDQSSYVVAEACHLFAALLTLESNELLQSMDPSELIRSILLQSAQGAGDQKQMLSALDFCWAVVAVRDQRTLPYLRSKQLLHSFMPSLLSCDRMIRARTLEITNELFTWDPDPLLTLNLSSSGSNVHQAYLAISELALSMIKESTALNDTMTAVSLLDASFTLLQHSSDTETCSSDAAYTTLHQLLHVCMDSDTHNQLANVKKSLKSVRMKNNLLQLVVRTVNKLLEMDATTMNNPGFTDFFDVLKHDMLYSDSRVLKACLELLTSAMYKDQQPAILAQCTHALVKIMMNDDTALDCKSLSIVLASFDNLLGHKDIGALVTESGNGLAEALEFKFLDTEWDIRDATVNFIGQLFTDNPIRLTKVQFALTYDLPLLVFARIHDAEPYVRASAVQVLQTMMTCREGWDYIQQHKVSRDLATKLPCLLYDTEAFVRRAALDAISCLAENRSCQGMLMEVEDSKNQNSLNPDIIRDLVKDEDTDVRIRACKLIESLWLLYIHEKQQNKKTREHDHLFTHLGAGELLAEAAVDTNRVVRIEAVRVIERILSQYSSSPSSTAQKRSFDDKDQKDDDFIRTLQTVNLAQQKQTLDPEHLYQEAFDINADMMTQSIIPTNPDDDINMLDCY</sequence>
<evidence type="ECO:0000256" key="1">
    <source>
        <dbReference type="ARBA" id="ARBA00004496"/>
    </source>
</evidence>
<dbReference type="SUPFAM" id="SSF48371">
    <property type="entry name" value="ARM repeat"/>
    <property type="match status" value="2"/>
</dbReference>
<dbReference type="GO" id="GO:0006974">
    <property type="term" value="P:DNA damage response"/>
    <property type="evidence" value="ECO:0007669"/>
    <property type="project" value="InterPro"/>
</dbReference>
<protein>
    <submittedName>
        <fullName evidence="4">Uncharacterized protein</fullName>
    </submittedName>
</protein>
<dbReference type="InterPro" id="IPR038904">
    <property type="entry name" value="BRAT1"/>
</dbReference>
<comment type="subcellular location">
    <subcellularLocation>
        <location evidence="1">Cytoplasm</location>
    </subcellularLocation>
</comment>
<name>A0AAN7HLF6_9FUNG</name>
<dbReference type="GO" id="GO:0005634">
    <property type="term" value="C:nucleus"/>
    <property type="evidence" value="ECO:0007669"/>
    <property type="project" value="TreeGrafter"/>
</dbReference>
<gene>
    <name evidence="4" type="ORF">ATC70_003594</name>
</gene>
<evidence type="ECO:0000313" key="4">
    <source>
        <dbReference type="EMBL" id="KAK4512884.1"/>
    </source>
</evidence>
<dbReference type="InterPro" id="IPR016024">
    <property type="entry name" value="ARM-type_fold"/>
</dbReference>
<comment type="caution">
    <text evidence="4">The sequence shown here is derived from an EMBL/GenBank/DDBJ whole genome shotgun (WGS) entry which is preliminary data.</text>
</comment>
<dbReference type="PANTHER" id="PTHR21331">
    <property type="entry name" value="BRCA1-ASSOCIATED ATM ACTIVATOR 1"/>
    <property type="match status" value="1"/>
</dbReference>
<dbReference type="Gene3D" id="1.25.10.10">
    <property type="entry name" value="Leucine-rich Repeat Variant"/>
    <property type="match status" value="2"/>
</dbReference>
<evidence type="ECO:0000256" key="2">
    <source>
        <dbReference type="ARBA" id="ARBA00022490"/>
    </source>
</evidence>
<dbReference type="GeneID" id="89947296"/>
<keyword evidence="5" id="KW-1185">Reference proteome</keyword>
<comment type="similarity">
    <text evidence="3">Belongs to the BRAT1 family.</text>
</comment>
<dbReference type="AlphaFoldDB" id="A0AAN7HLF6"/>
<proteinExistence type="inferred from homology"/>
<dbReference type="RefSeq" id="XP_064679550.1">
    <property type="nucleotide sequence ID" value="XM_064822950.1"/>
</dbReference>
<dbReference type="PANTHER" id="PTHR21331:SF2">
    <property type="entry name" value="BRCA1-ASSOCIATED ATM ACTIVATOR 1"/>
    <property type="match status" value="1"/>
</dbReference>
<dbReference type="EMBL" id="JASEJX010000021">
    <property type="protein sequence ID" value="KAK4512884.1"/>
    <property type="molecule type" value="Genomic_DNA"/>
</dbReference>
<reference evidence="4 5" key="1">
    <citation type="submission" date="2022-11" db="EMBL/GenBank/DDBJ databases">
        <title>Mucor velutinosus strain NIH1002 WGS.</title>
        <authorList>
            <person name="Subramanian P."/>
            <person name="Mullikin J.C."/>
            <person name="Segre J.A."/>
            <person name="Zelazny A.M."/>
        </authorList>
    </citation>
    <scope>NUCLEOTIDE SEQUENCE [LARGE SCALE GENOMIC DNA]</scope>
    <source>
        <strain evidence="4 5">NIH1002</strain>
    </source>
</reference>